<keyword evidence="2" id="KW-1185">Reference proteome</keyword>
<proteinExistence type="predicted"/>
<comment type="caution">
    <text evidence="1">The sequence shown here is derived from an EMBL/GenBank/DDBJ whole genome shotgun (WGS) entry which is preliminary data.</text>
</comment>
<gene>
    <name evidence="1" type="ORF">D9757_005209</name>
</gene>
<dbReference type="Proteomes" id="UP000518752">
    <property type="component" value="Unassembled WGS sequence"/>
</dbReference>
<reference evidence="1 2" key="1">
    <citation type="journal article" date="2020" name="ISME J.">
        <title>Uncovering the hidden diversity of litter-decomposition mechanisms in mushroom-forming fungi.</title>
        <authorList>
            <person name="Floudas D."/>
            <person name="Bentzer J."/>
            <person name="Ahren D."/>
            <person name="Johansson T."/>
            <person name="Persson P."/>
            <person name="Tunlid A."/>
        </authorList>
    </citation>
    <scope>NUCLEOTIDE SEQUENCE [LARGE SCALE GENOMIC DNA]</scope>
    <source>
        <strain evidence="1 2">CBS 406.79</strain>
    </source>
</reference>
<protein>
    <submittedName>
        <fullName evidence="1">Uncharacterized protein</fullName>
    </submittedName>
</protein>
<organism evidence="1 2">
    <name type="scientific">Collybiopsis confluens</name>
    <dbReference type="NCBI Taxonomy" id="2823264"/>
    <lineage>
        <taxon>Eukaryota</taxon>
        <taxon>Fungi</taxon>
        <taxon>Dikarya</taxon>
        <taxon>Basidiomycota</taxon>
        <taxon>Agaricomycotina</taxon>
        <taxon>Agaricomycetes</taxon>
        <taxon>Agaricomycetidae</taxon>
        <taxon>Agaricales</taxon>
        <taxon>Marasmiineae</taxon>
        <taxon>Omphalotaceae</taxon>
        <taxon>Collybiopsis</taxon>
    </lineage>
</organism>
<evidence type="ECO:0000313" key="2">
    <source>
        <dbReference type="Proteomes" id="UP000518752"/>
    </source>
</evidence>
<evidence type="ECO:0000313" key="1">
    <source>
        <dbReference type="EMBL" id="KAF5390506.1"/>
    </source>
</evidence>
<name>A0A8H5HWA4_9AGAR</name>
<accession>A0A8H5HWA4</accession>
<dbReference type="AlphaFoldDB" id="A0A8H5HWA4"/>
<dbReference type="EMBL" id="JAACJN010000015">
    <property type="protein sequence ID" value="KAF5390506.1"/>
    <property type="molecule type" value="Genomic_DNA"/>
</dbReference>
<sequence>MDNLLQLLTSKSETLAAKELEKALNEGFASLSKRTPIAPNPSDRQAYSDLKAYVDAGKDFPTTPAKFEEQAPQSVFQ</sequence>